<feature type="transmembrane region" description="Helical" evidence="8">
    <location>
        <begin position="476"/>
        <end position="496"/>
    </location>
</feature>
<dbReference type="InterPro" id="IPR002110">
    <property type="entry name" value="Ankyrin_rpt"/>
</dbReference>
<keyword evidence="5 7" id="KW-0040">ANK repeat</keyword>
<dbReference type="SMART" id="SM00248">
    <property type="entry name" value="ANK"/>
    <property type="match status" value="8"/>
</dbReference>
<keyword evidence="6 8" id="KW-0472">Membrane</keyword>
<dbReference type="Proteomes" id="UP000077755">
    <property type="component" value="Chromosome 3"/>
</dbReference>
<feature type="transmembrane region" description="Helical" evidence="8">
    <location>
        <begin position="432"/>
        <end position="456"/>
    </location>
</feature>
<protein>
    <recommendedName>
        <fullName evidence="9">PGG domain-containing protein</fullName>
    </recommendedName>
</protein>
<dbReference type="Pfam" id="PF13962">
    <property type="entry name" value="PGG"/>
    <property type="match status" value="1"/>
</dbReference>
<feature type="domain" description="PGG" evidence="9">
    <location>
        <begin position="385"/>
        <end position="495"/>
    </location>
</feature>
<evidence type="ECO:0000256" key="3">
    <source>
        <dbReference type="ARBA" id="ARBA00022737"/>
    </source>
</evidence>
<keyword evidence="4 8" id="KW-1133">Transmembrane helix</keyword>
<evidence type="ECO:0000256" key="5">
    <source>
        <dbReference type="ARBA" id="ARBA00023043"/>
    </source>
</evidence>
<feature type="transmembrane region" description="Helical" evidence="8">
    <location>
        <begin position="502"/>
        <end position="526"/>
    </location>
</feature>
<evidence type="ECO:0000256" key="1">
    <source>
        <dbReference type="ARBA" id="ARBA00004141"/>
    </source>
</evidence>
<reference evidence="10" key="1">
    <citation type="journal article" date="2016" name="Nat. Genet.">
        <title>A high-quality carrot genome assembly provides new insights into carotenoid accumulation and asterid genome evolution.</title>
        <authorList>
            <person name="Iorizzo M."/>
            <person name="Ellison S."/>
            <person name="Senalik D."/>
            <person name="Zeng P."/>
            <person name="Satapoomin P."/>
            <person name="Huang J."/>
            <person name="Bowman M."/>
            <person name="Iovene M."/>
            <person name="Sanseverino W."/>
            <person name="Cavagnaro P."/>
            <person name="Yildiz M."/>
            <person name="Macko-Podgorni A."/>
            <person name="Moranska E."/>
            <person name="Grzebelus E."/>
            <person name="Grzebelus D."/>
            <person name="Ashrafi H."/>
            <person name="Zheng Z."/>
            <person name="Cheng S."/>
            <person name="Spooner D."/>
            <person name="Van Deynze A."/>
            <person name="Simon P."/>
        </authorList>
    </citation>
    <scope>NUCLEOTIDE SEQUENCE</scope>
    <source>
        <tissue evidence="10">Leaf</tissue>
    </source>
</reference>
<dbReference type="PROSITE" id="PS50297">
    <property type="entry name" value="ANK_REP_REGION"/>
    <property type="match status" value="1"/>
</dbReference>
<organism evidence="10 11">
    <name type="scientific">Daucus carota subsp. sativus</name>
    <name type="common">Carrot</name>
    <dbReference type="NCBI Taxonomy" id="79200"/>
    <lineage>
        <taxon>Eukaryota</taxon>
        <taxon>Viridiplantae</taxon>
        <taxon>Streptophyta</taxon>
        <taxon>Embryophyta</taxon>
        <taxon>Tracheophyta</taxon>
        <taxon>Spermatophyta</taxon>
        <taxon>Magnoliopsida</taxon>
        <taxon>eudicotyledons</taxon>
        <taxon>Gunneridae</taxon>
        <taxon>Pentapetalae</taxon>
        <taxon>asterids</taxon>
        <taxon>campanulids</taxon>
        <taxon>Apiales</taxon>
        <taxon>Apiaceae</taxon>
        <taxon>Apioideae</taxon>
        <taxon>Scandiceae</taxon>
        <taxon>Daucinae</taxon>
        <taxon>Daucus</taxon>
        <taxon>Daucus sect. Daucus</taxon>
    </lineage>
</organism>
<dbReference type="InterPro" id="IPR026961">
    <property type="entry name" value="PGG_dom"/>
</dbReference>
<evidence type="ECO:0000256" key="6">
    <source>
        <dbReference type="ARBA" id="ARBA00023136"/>
    </source>
</evidence>
<keyword evidence="11" id="KW-1185">Reference proteome</keyword>
<evidence type="ECO:0000256" key="4">
    <source>
        <dbReference type="ARBA" id="ARBA00022989"/>
    </source>
</evidence>
<feature type="repeat" description="ANK" evidence="7">
    <location>
        <begin position="67"/>
        <end position="89"/>
    </location>
</feature>
<evidence type="ECO:0000256" key="2">
    <source>
        <dbReference type="ARBA" id="ARBA00022692"/>
    </source>
</evidence>
<evidence type="ECO:0000313" key="10">
    <source>
        <dbReference type="EMBL" id="WOG90700.1"/>
    </source>
</evidence>
<dbReference type="InterPro" id="IPR036770">
    <property type="entry name" value="Ankyrin_rpt-contain_sf"/>
</dbReference>
<sequence>METETLFKDALAGIFSAKLELRKIAQRLSRHDRTILHIASKDGSLEQVRYILKEFADNNILMKLDSNQETALHLAAFYGHTEVVKLLIEAAQCLLPASGDVSFETFVRQPNTSRNTALHLAVANGSLGCARLLVEADKEDRHIPNCQGEPPVYLAAKLGYNKIVKMICETCTAPSLSGPDDGSTALHAAIKMLPRGRTPLHYAAFHKFDSVLAGIIEKQKLVGYQSVYGYQVPTPLCVAATEGHISTVKQLMTLLPWSCSQANHQGQNILHIAAFNRNKEMVRCILKYCPKDCINKIINDKDENGDTPLHLLISQGCFVPELINHKEADTLARNNQNWTPFDMLYSQDRVKGDQESLVPPIIRSRKEAKFKRAKKRVMKEELEVYRTRTNTQIIVTALITTVTFTVGFTLPGGYHQSGEDDQGLAVLSKKSLFTAFMVTDAVALLLSTSSLFLYFISTMYQTPHRVSQLNAASTGLNIISIITMMLTFLTGSYLVLSDSPALAVSVCVIICLFFLLVIVLSILMLYDRKKEKDDEV</sequence>
<dbReference type="SUPFAM" id="SSF48403">
    <property type="entry name" value="Ankyrin repeat"/>
    <property type="match status" value="1"/>
</dbReference>
<dbReference type="Pfam" id="PF12796">
    <property type="entry name" value="Ank_2"/>
    <property type="match status" value="2"/>
</dbReference>
<evidence type="ECO:0000259" key="9">
    <source>
        <dbReference type="Pfam" id="PF13962"/>
    </source>
</evidence>
<gene>
    <name evidence="10" type="ORF">DCAR_0309944</name>
</gene>
<comment type="subcellular location">
    <subcellularLocation>
        <location evidence="1">Membrane</location>
        <topology evidence="1">Multi-pass membrane protein</topology>
    </subcellularLocation>
</comment>
<evidence type="ECO:0000256" key="7">
    <source>
        <dbReference type="PROSITE-ProRule" id="PRU00023"/>
    </source>
</evidence>
<dbReference type="AlphaFoldDB" id="A0AAF0WMK3"/>
<keyword evidence="2 8" id="KW-0812">Transmembrane</keyword>
<name>A0AAF0WMK3_DAUCS</name>
<feature type="transmembrane region" description="Helical" evidence="8">
    <location>
        <begin position="393"/>
        <end position="412"/>
    </location>
</feature>
<dbReference type="GO" id="GO:0005886">
    <property type="term" value="C:plasma membrane"/>
    <property type="evidence" value="ECO:0007669"/>
    <property type="project" value="TreeGrafter"/>
</dbReference>
<evidence type="ECO:0000256" key="8">
    <source>
        <dbReference type="SAM" id="Phobius"/>
    </source>
</evidence>
<accession>A0AAF0WMK3</accession>
<dbReference type="EMBL" id="CP093345">
    <property type="protein sequence ID" value="WOG90700.1"/>
    <property type="molecule type" value="Genomic_DNA"/>
</dbReference>
<dbReference type="PANTHER" id="PTHR24186:SF50">
    <property type="entry name" value="ANKYRIN REPEAT-CONTAINING PROTEIN ITN1-LIKE ISOFORM X1"/>
    <property type="match status" value="1"/>
</dbReference>
<dbReference type="Gene3D" id="1.25.40.20">
    <property type="entry name" value="Ankyrin repeat-containing domain"/>
    <property type="match status" value="2"/>
</dbReference>
<dbReference type="PANTHER" id="PTHR24186">
    <property type="entry name" value="PROTEIN PHOSPHATASE 1 REGULATORY SUBUNIT"/>
    <property type="match status" value="1"/>
</dbReference>
<evidence type="ECO:0000313" key="11">
    <source>
        <dbReference type="Proteomes" id="UP000077755"/>
    </source>
</evidence>
<feature type="repeat" description="ANK" evidence="7">
    <location>
        <begin position="31"/>
        <end position="63"/>
    </location>
</feature>
<proteinExistence type="predicted"/>
<keyword evidence="3" id="KW-0677">Repeat</keyword>
<reference evidence="10" key="2">
    <citation type="submission" date="2022-03" db="EMBL/GenBank/DDBJ databases">
        <title>Draft title - Genomic analysis of global carrot germplasm unveils the trajectory of domestication and the origin of high carotenoid orange carrot.</title>
        <authorList>
            <person name="Iorizzo M."/>
            <person name="Ellison S."/>
            <person name="Senalik D."/>
            <person name="Macko-Podgorni A."/>
            <person name="Grzebelus D."/>
            <person name="Bostan H."/>
            <person name="Rolling W."/>
            <person name="Curaba J."/>
            <person name="Simon P."/>
        </authorList>
    </citation>
    <scope>NUCLEOTIDE SEQUENCE</scope>
    <source>
        <tissue evidence="10">Leaf</tissue>
    </source>
</reference>
<dbReference type="PROSITE" id="PS50088">
    <property type="entry name" value="ANK_REPEAT"/>
    <property type="match status" value="2"/>
</dbReference>